<protein>
    <recommendedName>
        <fullName evidence="4">WXG100 family type VII secretion target</fullName>
    </recommendedName>
</protein>
<dbReference type="Proteomes" id="UP001596157">
    <property type="component" value="Unassembled WGS sequence"/>
</dbReference>
<feature type="region of interest" description="Disordered" evidence="1">
    <location>
        <begin position="100"/>
        <end position="121"/>
    </location>
</feature>
<name>A0ABW0EJK9_9PSEU</name>
<accession>A0ABW0EJK9</accession>
<dbReference type="Gene3D" id="1.10.287.1060">
    <property type="entry name" value="ESAT-6-like"/>
    <property type="match status" value="1"/>
</dbReference>
<dbReference type="InterPro" id="IPR036689">
    <property type="entry name" value="ESAT-6-like_sf"/>
</dbReference>
<evidence type="ECO:0008006" key="4">
    <source>
        <dbReference type="Google" id="ProtNLM"/>
    </source>
</evidence>
<evidence type="ECO:0000256" key="1">
    <source>
        <dbReference type="SAM" id="MobiDB-lite"/>
    </source>
</evidence>
<comment type="caution">
    <text evidence="2">The sequence shown here is derived from an EMBL/GenBank/DDBJ whole genome shotgun (WGS) entry which is preliminary data.</text>
</comment>
<feature type="compositionally biased region" description="Gly residues" evidence="1">
    <location>
        <begin position="107"/>
        <end position="121"/>
    </location>
</feature>
<organism evidence="2 3">
    <name type="scientific">Actinokineospora guangxiensis</name>
    <dbReference type="NCBI Taxonomy" id="1490288"/>
    <lineage>
        <taxon>Bacteria</taxon>
        <taxon>Bacillati</taxon>
        <taxon>Actinomycetota</taxon>
        <taxon>Actinomycetes</taxon>
        <taxon>Pseudonocardiales</taxon>
        <taxon>Pseudonocardiaceae</taxon>
        <taxon>Actinokineospora</taxon>
    </lineage>
</organism>
<evidence type="ECO:0000313" key="3">
    <source>
        <dbReference type="Proteomes" id="UP001596157"/>
    </source>
</evidence>
<dbReference type="SUPFAM" id="SSF140453">
    <property type="entry name" value="EsxAB dimer-like"/>
    <property type="match status" value="1"/>
</dbReference>
<sequence>MSGFEFDADAVRGFAAVFAEAQSQVSMIQTDMAQSTAKAADFGKTWAGTQGAEFEQYWQAIMADLGNLAKHLGAVSANLNQGTDLTVESDTSGYSRLKTIESDMDTGGSGTDTGGGGSVAV</sequence>
<gene>
    <name evidence="2" type="ORF">ACFPM7_03525</name>
</gene>
<evidence type="ECO:0000313" key="2">
    <source>
        <dbReference type="EMBL" id="MFC5286109.1"/>
    </source>
</evidence>
<keyword evidence="3" id="KW-1185">Reference proteome</keyword>
<dbReference type="RefSeq" id="WP_378243647.1">
    <property type="nucleotide sequence ID" value="NZ_JBHSKF010000001.1"/>
</dbReference>
<reference evidence="3" key="1">
    <citation type="journal article" date="2019" name="Int. J. Syst. Evol. Microbiol.">
        <title>The Global Catalogue of Microorganisms (GCM) 10K type strain sequencing project: providing services to taxonomists for standard genome sequencing and annotation.</title>
        <authorList>
            <consortium name="The Broad Institute Genomics Platform"/>
            <consortium name="The Broad Institute Genome Sequencing Center for Infectious Disease"/>
            <person name="Wu L."/>
            <person name="Ma J."/>
        </authorList>
    </citation>
    <scope>NUCLEOTIDE SEQUENCE [LARGE SCALE GENOMIC DNA]</scope>
    <source>
        <strain evidence="3">CCUG 59778</strain>
    </source>
</reference>
<proteinExistence type="predicted"/>
<dbReference type="EMBL" id="JBHSKF010000001">
    <property type="protein sequence ID" value="MFC5286109.1"/>
    <property type="molecule type" value="Genomic_DNA"/>
</dbReference>